<keyword evidence="3" id="KW-1185">Reference proteome</keyword>
<comment type="caution">
    <text evidence="2">The sequence shown here is derived from an EMBL/GenBank/DDBJ whole genome shotgun (WGS) entry which is preliminary data.</text>
</comment>
<dbReference type="AlphaFoldDB" id="A0A9R1XC75"/>
<name>A0A9R1XC75_LACSA</name>
<protein>
    <submittedName>
        <fullName evidence="2">Uncharacterized protein</fullName>
    </submittedName>
</protein>
<proteinExistence type="predicted"/>
<sequence length="163" mass="18403">MTHVWSTSSVAEVYRCGPQTIDILPQKKQRAPKPSKLATLEEACLQTIINEFDNLKMKESSTLDEFASLLLGISSKTTFLGKRITRSKLVKKFLTNSPRRFIYICCFNRTSPRPKDESDSTNEQSKPFFNKSESSNRSGELSRGGQGIRRSGPNLDNTTHKQN</sequence>
<accession>A0A9R1XC75</accession>
<feature type="compositionally biased region" description="Polar residues" evidence="1">
    <location>
        <begin position="154"/>
        <end position="163"/>
    </location>
</feature>
<reference evidence="2 3" key="1">
    <citation type="journal article" date="2017" name="Nat. Commun.">
        <title>Genome assembly with in vitro proximity ligation data and whole-genome triplication in lettuce.</title>
        <authorList>
            <person name="Reyes-Chin-Wo S."/>
            <person name="Wang Z."/>
            <person name="Yang X."/>
            <person name="Kozik A."/>
            <person name="Arikit S."/>
            <person name="Song C."/>
            <person name="Xia L."/>
            <person name="Froenicke L."/>
            <person name="Lavelle D.O."/>
            <person name="Truco M.J."/>
            <person name="Xia R."/>
            <person name="Zhu S."/>
            <person name="Xu C."/>
            <person name="Xu H."/>
            <person name="Xu X."/>
            <person name="Cox K."/>
            <person name="Korf I."/>
            <person name="Meyers B.C."/>
            <person name="Michelmore R.W."/>
        </authorList>
    </citation>
    <scope>NUCLEOTIDE SEQUENCE [LARGE SCALE GENOMIC DNA]</scope>
    <source>
        <strain evidence="3">cv. Salinas</strain>
        <tissue evidence="2">Seedlings</tissue>
    </source>
</reference>
<feature type="region of interest" description="Disordered" evidence="1">
    <location>
        <begin position="112"/>
        <end position="163"/>
    </location>
</feature>
<dbReference type="EMBL" id="NBSK02000005">
    <property type="protein sequence ID" value="KAJ0206964.1"/>
    <property type="molecule type" value="Genomic_DNA"/>
</dbReference>
<evidence type="ECO:0000256" key="1">
    <source>
        <dbReference type="SAM" id="MobiDB-lite"/>
    </source>
</evidence>
<evidence type="ECO:0000313" key="3">
    <source>
        <dbReference type="Proteomes" id="UP000235145"/>
    </source>
</evidence>
<dbReference type="Proteomes" id="UP000235145">
    <property type="component" value="Unassembled WGS sequence"/>
</dbReference>
<feature type="compositionally biased region" description="Polar residues" evidence="1">
    <location>
        <begin position="121"/>
        <end position="139"/>
    </location>
</feature>
<organism evidence="2 3">
    <name type="scientific">Lactuca sativa</name>
    <name type="common">Garden lettuce</name>
    <dbReference type="NCBI Taxonomy" id="4236"/>
    <lineage>
        <taxon>Eukaryota</taxon>
        <taxon>Viridiplantae</taxon>
        <taxon>Streptophyta</taxon>
        <taxon>Embryophyta</taxon>
        <taxon>Tracheophyta</taxon>
        <taxon>Spermatophyta</taxon>
        <taxon>Magnoliopsida</taxon>
        <taxon>eudicotyledons</taxon>
        <taxon>Gunneridae</taxon>
        <taxon>Pentapetalae</taxon>
        <taxon>asterids</taxon>
        <taxon>campanulids</taxon>
        <taxon>Asterales</taxon>
        <taxon>Asteraceae</taxon>
        <taxon>Cichorioideae</taxon>
        <taxon>Cichorieae</taxon>
        <taxon>Lactucinae</taxon>
        <taxon>Lactuca</taxon>
    </lineage>
</organism>
<evidence type="ECO:0000313" key="2">
    <source>
        <dbReference type="EMBL" id="KAJ0206964.1"/>
    </source>
</evidence>
<gene>
    <name evidence="2" type="ORF">LSAT_V11C500232880</name>
</gene>